<feature type="compositionally biased region" description="Gly residues" evidence="1">
    <location>
        <begin position="35"/>
        <end position="44"/>
    </location>
</feature>
<gene>
    <name evidence="2" type="ORF">AVDCRST_MAG01-01-5038</name>
</gene>
<reference evidence="2" key="1">
    <citation type="submission" date="2020-02" db="EMBL/GenBank/DDBJ databases">
        <authorList>
            <person name="Meier V. D."/>
        </authorList>
    </citation>
    <scope>NUCLEOTIDE SEQUENCE</scope>
    <source>
        <strain evidence="2">AVDCRST_MAG01</strain>
    </source>
</reference>
<proteinExistence type="predicted"/>
<feature type="compositionally biased region" description="Basic residues" evidence="1">
    <location>
        <begin position="14"/>
        <end position="28"/>
    </location>
</feature>
<dbReference type="EMBL" id="CADCUW010000660">
    <property type="protein sequence ID" value="CAA9454766.1"/>
    <property type="molecule type" value="Genomic_DNA"/>
</dbReference>
<feature type="non-terminal residue" evidence="2">
    <location>
        <position position="157"/>
    </location>
</feature>
<evidence type="ECO:0000256" key="1">
    <source>
        <dbReference type="SAM" id="MobiDB-lite"/>
    </source>
</evidence>
<sequence>DRGARPRPPVRAARGARRLRAQRVRARGLVRQDTGGAGETGARGGAARCRAARDRRRCAGGDDGGRRPYLPVRQQARGRGLGGAARDLPAAAGHSTQPARPHRGARAGWRWQWRARRLHERPRRNRRGALRAQGNVLLPRRVQLRRPRRLRGRRPRR</sequence>
<feature type="non-terminal residue" evidence="2">
    <location>
        <position position="1"/>
    </location>
</feature>
<evidence type="ECO:0000313" key="2">
    <source>
        <dbReference type="EMBL" id="CAA9454766.1"/>
    </source>
</evidence>
<feature type="compositionally biased region" description="Basic and acidic residues" evidence="1">
    <location>
        <begin position="57"/>
        <end position="66"/>
    </location>
</feature>
<name>A0A6J4R1W4_9ACTN</name>
<dbReference type="AlphaFoldDB" id="A0A6J4R1W4"/>
<protein>
    <submittedName>
        <fullName evidence="2">Membrane protein mosC</fullName>
    </submittedName>
</protein>
<feature type="compositionally biased region" description="Low complexity" evidence="1">
    <location>
        <begin position="73"/>
        <end position="93"/>
    </location>
</feature>
<organism evidence="2">
    <name type="scientific">uncultured Rubrobacteraceae bacterium</name>
    <dbReference type="NCBI Taxonomy" id="349277"/>
    <lineage>
        <taxon>Bacteria</taxon>
        <taxon>Bacillati</taxon>
        <taxon>Actinomycetota</taxon>
        <taxon>Rubrobacteria</taxon>
        <taxon>Rubrobacterales</taxon>
        <taxon>Rubrobacteraceae</taxon>
        <taxon>environmental samples</taxon>
    </lineage>
</organism>
<accession>A0A6J4R1W4</accession>
<feature type="region of interest" description="Disordered" evidence="1">
    <location>
        <begin position="1"/>
        <end position="108"/>
    </location>
</feature>